<gene>
    <name evidence="2" type="ORF">FOE78_08775</name>
</gene>
<dbReference type="Proteomes" id="UP000319263">
    <property type="component" value="Chromosome"/>
</dbReference>
<dbReference type="KEGG" id="mik:FOE78_08775"/>
<dbReference type="AlphaFoldDB" id="A0A516PXS6"/>
<dbReference type="Gene3D" id="1.20.1280.290">
    <property type="match status" value="2"/>
</dbReference>
<dbReference type="RefSeq" id="WP_143985945.1">
    <property type="nucleotide sequence ID" value="NZ_CP041692.1"/>
</dbReference>
<evidence type="ECO:0000313" key="3">
    <source>
        <dbReference type="Proteomes" id="UP000319263"/>
    </source>
</evidence>
<proteinExistence type="predicted"/>
<feature type="transmembrane region" description="Helical" evidence="1">
    <location>
        <begin position="161"/>
        <end position="179"/>
    </location>
</feature>
<sequence>MAESKIEVIVDVLGWTAAVYGAVVAVPQIARVLKFRSTAGISRLAWQSSLASNLSWVSYGVMTHHLNLWFPCLLVGLCAAWMLIMIERDRRPGHDPLRDRRGTSITLLRTFALPMVVATLAFTMAATIGSLAFSVLVFIAAAVAQLLQLRSLMTCRDISAVSVPYLAMGVVGQVLWFSWGMLAHDSSNQLVAGFLIVLTAANLGCYTLRRSELLQPRRIDIALPRWVPAPQPRPVRIRTRPIDPNRY</sequence>
<protein>
    <recommendedName>
        <fullName evidence="4">PQ loop repeat-containing protein</fullName>
    </recommendedName>
</protein>
<keyword evidence="1" id="KW-1133">Transmembrane helix</keyword>
<keyword evidence="3" id="KW-1185">Reference proteome</keyword>
<name>A0A516PXS6_9ACTN</name>
<dbReference type="OrthoDB" id="5060574at2"/>
<reference evidence="2 3" key="1">
    <citation type="submission" date="2019-07" db="EMBL/GenBank/DDBJ databases">
        <title>Microlunatus dokdonensis sp. nov. isolated from the rhizospheric soil of the wild plant Elymus tsukushiensis.</title>
        <authorList>
            <person name="Ghim S.-Y."/>
            <person name="Hwang Y.-J."/>
            <person name="Son J.-S."/>
            <person name="Shin J.-H."/>
        </authorList>
    </citation>
    <scope>NUCLEOTIDE SEQUENCE [LARGE SCALE GENOMIC DNA]</scope>
    <source>
        <strain evidence="2 3">KUDC0627</strain>
    </source>
</reference>
<organism evidence="2 3">
    <name type="scientific">Microlunatus elymi</name>
    <dbReference type="NCBI Taxonomy" id="2596828"/>
    <lineage>
        <taxon>Bacteria</taxon>
        <taxon>Bacillati</taxon>
        <taxon>Actinomycetota</taxon>
        <taxon>Actinomycetes</taxon>
        <taxon>Propionibacteriales</taxon>
        <taxon>Propionibacteriaceae</taxon>
        <taxon>Microlunatus</taxon>
    </lineage>
</organism>
<feature type="transmembrane region" description="Helical" evidence="1">
    <location>
        <begin position="131"/>
        <end position="149"/>
    </location>
</feature>
<feature type="transmembrane region" description="Helical" evidence="1">
    <location>
        <begin position="191"/>
        <end position="208"/>
    </location>
</feature>
<feature type="transmembrane region" description="Helical" evidence="1">
    <location>
        <begin position="68"/>
        <end position="86"/>
    </location>
</feature>
<evidence type="ECO:0000256" key="1">
    <source>
        <dbReference type="SAM" id="Phobius"/>
    </source>
</evidence>
<dbReference type="EMBL" id="CP041692">
    <property type="protein sequence ID" value="QDP95979.1"/>
    <property type="molecule type" value="Genomic_DNA"/>
</dbReference>
<keyword evidence="1" id="KW-0472">Membrane</keyword>
<evidence type="ECO:0000313" key="2">
    <source>
        <dbReference type="EMBL" id="QDP95979.1"/>
    </source>
</evidence>
<feature type="transmembrane region" description="Helical" evidence="1">
    <location>
        <begin position="12"/>
        <end position="32"/>
    </location>
</feature>
<keyword evidence="1" id="KW-0812">Transmembrane</keyword>
<evidence type="ECO:0008006" key="4">
    <source>
        <dbReference type="Google" id="ProtNLM"/>
    </source>
</evidence>
<accession>A0A516PXS6</accession>
<feature type="transmembrane region" description="Helical" evidence="1">
    <location>
        <begin position="107"/>
        <end position="125"/>
    </location>
</feature>